<protein>
    <submittedName>
        <fullName evidence="4">Zinc finger HIT domain-containing protein 1</fullName>
    </submittedName>
</protein>
<feature type="region of interest" description="Disordered" evidence="2">
    <location>
        <begin position="92"/>
        <end position="114"/>
    </location>
</feature>
<evidence type="ECO:0000313" key="4">
    <source>
        <dbReference type="EMBL" id="GBP43487.1"/>
    </source>
</evidence>
<dbReference type="Pfam" id="PF04438">
    <property type="entry name" value="zf-HIT"/>
    <property type="match status" value="1"/>
</dbReference>
<evidence type="ECO:0000256" key="1">
    <source>
        <dbReference type="PROSITE-ProRule" id="PRU00453"/>
    </source>
</evidence>
<dbReference type="OrthoDB" id="74807at2759"/>
<comment type="caution">
    <text evidence="4">The sequence shown here is derived from an EMBL/GenBank/DDBJ whole genome shotgun (WGS) entry which is preliminary data.</text>
</comment>
<dbReference type="STRING" id="151549.A0A4C1W074"/>
<evidence type="ECO:0000313" key="5">
    <source>
        <dbReference type="Proteomes" id="UP000299102"/>
    </source>
</evidence>
<dbReference type="GO" id="GO:0008270">
    <property type="term" value="F:zinc ion binding"/>
    <property type="evidence" value="ECO:0007669"/>
    <property type="project" value="UniProtKB-UniRule"/>
</dbReference>
<evidence type="ECO:0000256" key="2">
    <source>
        <dbReference type="SAM" id="MobiDB-lite"/>
    </source>
</evidence>
<dbReference type="PANTHER" id="PTHR45749">
    <property type="match status" value="1"/>
</dbReference>
<gene>
    <name evidence="4" type="primary">ZNHIT1</name>
    <name evidence="4" type="ORF">EVAR_30444_1</name>
</gene>
<feature type="domain" description="HIT-type" evidence="3">
    <location>
        <begin position="298"/>
        <end position="330"/>
    </location>
</feature>
<dbReference type="PROSITE" id="PS51083">
    <property type="entry name" value="ZF_HIT"/>
    <property type="match status" value="1"/>
</dbReference>
<feature type="compositionally biased region" description="Polar residues" evidence="2">
    <location>
        <begin position="99"/>
        <end position="112"/>
    </location>
</feature>
<keyword evidence="1" id="KW-0479">Metal-binding</keyword>
<feature type="compositionally biased region" description="Basic and acidic residues" evidence="2">
    <location>
        <begin position="1"/>
        <end position="22"/>
    </location>
</feature>
<organism evidence="4 5">
    <name type="scientific">Eumeta variegata</name>
    <name type="common">Bagworm moth</name>
    <name type="synonym">Eumeta japonica</name>
    <dbReference type="NCBI Taxonomy" id="151549"/>
    <lineage>
        <taxon>Eukaryota</taxon>
        <taxon>Metazoa</taxon>
        <taxon>Ecdysozoa</taxon>
        <taxon>Arthropoda</taxon>
        <taxon>Hexapoda</taxon>
        <taxon>Insecta</taxon>
        <taxon>Pterygota</taxon>
        <taxon>Neoptera</taxon>
        <taxon>Endopterygota</taxon>
        <taxon>Lepidoptera</taxon>
        <taxon>Glossata</taxon>
        <taxon>Ditrysia</taxon>
        <taxon>Tineoidea</taxon>
        <taxon>Psychidae</taxon>
        <taxon>Oiketicinae</taxon>
        <taxon>Eumeta</taxon>
    </lineage>
</organism>
<dbReference type="PANTHER" id="PTHR45749:SF23">
    <property type="entry name" value="ZINC FINGER MYM-TYPE PROTEIN 1-LIKE"/>
    <property type="match status" value="1"/>
</dbReference>
<name>A0A4C1W074_EUMVA</name>
<dbReference type="EMBL" id="BGZK01000437">
    <property type="protein sequence ID" value="GBP43487.1"/>
    <property type="molecule type" value="Genomic_DNA"/>
</dbReference>
<keyword evidence="5" id="KW-1185">Reference proteome</keyword>
<reference evidence="4 5" key="1">
    <citation type="journal article" date="2019" name="Commun. Biol.">
        <title>The bagworm genome reveals a unique fibroin gene that provides high tensile strength.</title>
        <authorList>
            <person name="Kono N."/>
            <person name="Nakamura H."/>
            <person name="Ohtoshi R."/>
            <person name="Tomita M."/>
            <person name="Numata K."/>
            <person name="Arakawa K."/>
        </authorList>
    </citation>
    <scope>NUCLEOTIDE SEQUENCE [LARGE SCALE GENOMIC DNA]</scope>
</reference>
<dbReference type="InterPro" id="IPR012337">
    <property type="entry name" value="RNaseH-like_sf"/>
</dbReference>
<sequence>MATRESARGKEADRRRVLDEASRRRRARKALEALQQDNYHEDPHADLVMSKKLPKFADSNEKPTRKRKQRGAEYYKMRFRKNFVQLCEEDAAARPDPPNYSSAHAPPSNTNDPRARRLRVTIGLPCTGDDVGSIGIEFKTKRDRYRVIGHEITRVKYVSLIIDSTPDIAHVDQLTLVIRYVLESGEPCEGFLKFLPSVGHKAEEMFSVIISELETLGINIEDCHGQSYDNAANMSSMYNGLQAKIRNQAPFAFYVPCSAHSLNLVATADAVSCTEACRFFIMLQEIYVIFLFPERHLCAVCGFPAPYTCVACGARHCGLRCLGTHLDTRCLKWTA</sequence>
<dbReference type="CDD" id="cd21437">
    <property type="entry name" value="zf-HIT_ZNHIT1_like"/>
    <property type="match status" value="1"/>
</dbReference>
<proteinExistence type="predicted"/>
<dbReference type="AlphaFoldDB" id="A0A4C1W074"/>
<dbReference type="SUPFAM" id="SSF144232">
    <property type="entry name" value="HIT/MYND zinc finger-like"/>
    <property type="match status" value="1"/>
</dbReference>
<accession>A0A4C1W074</accession>
<dbReference type="SUPFAM" id="SSF53098">
    <property type="entry name" value="Ribonuclease H-like"/>
    <property type="match status" value="1"/>
</dbReference>
<keyword evidence="1" id="KW-0863">Zinc-finger</keyword>
<keyword evidence="1" id="KW-0862">Zinc</keyword>
<dbReference type="Proteomes" id="UP000299102">
    <property type="component" value="Unassembled WGS sequence"/>
</dbReference>
<feature type="region of interest" description="Disordered" evidence="2">
    <location>
        <begin position="1"/>
        <end position="72"/>
    </location>
</feature>
<dbReference type="InterPro" id="IPR007529">
    <property type="entry name" value="Znf_HIT"/>
</dbReference>
<evidence type="ECO:0000259" key="3">
    <source>
        <dbReference type="PROSITE" id="PS51083"/>
    </source>
</evidence>